<reference evidence="3" key="4">
    <citation type="submission" date="2024-05" db="EMBL/GenBank/DDBJ databases">
        <authorList>
            <person name="Sun Q."/>
            <person name="Zhou Y."/>
        </authorList>
    </citation>
    <scope>NUCLEOTIDE SEQUENCE</scope>
    <source>
        <strain evidence="3">CGMCC 1.15931</strain>
    </source>
</reference>
<feature type="region of interest" description="Disordered" evidence="1">
    <location>
        <begin position="55"/>
        <end position="77"/>
    </location>
</feature>
<comment type="caution">
    <text evidence="4">The sequence shown here is derived from an EMBL/GenBank/DDBJ whole genome shotgun (WGS) entry which is preliminary data.</text>
</comment>
<protein>
    <submittedName>
        <fullName evidence="4">TIGR04438 family Trp-rich protein</fullName>
    </submittedName>
</protein>
<proteinExistence type="predicted"/>
<reference evidence="4 5" key="3">
    <citation type="submission" date="2019-11" db="EMBL/GenBank/DDBJ databases">
        <title>Type strains purchased from KCTC, JCM and DSMZ.</title>
        <authorList>
            <person name="Lu H."/>
        </authorList>
    </citation>
    <scope>NUCLEOTIDE SEQUENCE [LARGE SCALE GENOMIC DNA]</scope>
    <source>
        <strain evidence="4 5">KCTC 52429</strain>
    </source>
</reference>
<evidence type="ECO:0000256" key="1">
    <source>
        <dbReference type="SAM" id="MobiDB-lite"/>
    </source>
</evidence>
<keyword evidence="2" id="KW-1133">Transmembrane helix</keyword>
<gene>
    <name evidence="3" type="ORF">GCM10011572_13660</name>
    <name evidence="4" type="ORF">GM672_23645</name>
</gene>
<feature type="transmembrane region" description="Helical" evidence="2">
    <location>
        <begin position="25"/>
        <end position="43"/>
    </location>
</feature>
<dbReference type="NCBIfam" id="TIGR04438">
    <property type="entry name" value="small_Trp_rich"/>
    <property type="match status" value="1"/>
</dbReference>
<keyword evidence="2" id="KW-0812">Transmembrane</keyword>
<accession>A0A6I3T2F2</accession>
<evidence type="ECO:0000313" key="5">
    <source>
        <dbReference type="Proteomes" id="UP000430634"/>
    </source>
</evidence>
<reference evidence="6" key="2">
    <citation type="journal article" date="2019" name="Int. J. Syst. Evol. Microbiol.">
        <title>The Global Catalogue of Microorganisms (GCM) 10K type strain sequencing project: providing services to taxonomists for standard genome sequencing and annotation.</title>
        <authorList>
            <consortium name="The Broad Institute Genomics Platform"/>
            <consortium name="The Broad Institute Genome Sequencing Center for Infectious Disease"/>
            <person name="Wu L."/>
            <person name="Ma J."/>
        </authorList>
    </citation>
    <scope>NUCLEOTIDE SEQUENCE [LARGE SCALE GENOMIC DNA]</scope>
    <source>
        <strain evidence="6">CGMCC 1.15931</strain>
    </source>
</reference>
<evidence type="ECO:0000313" key="3">
    <source>
        <dbReference type="EMBL" id="GGB92940.1"/>
    </source>
</evidence>
<dbReference type="EMBL" id="WNKZ01000099">
    <property type="protein sequence ID" value="MTV55723.1"/>
    <property type="molecule type" value="Genomic_DNA"/>
</dbReference>
<dbReference type="InterPro" id="IPR031044">
    <property type="entry name" value="Small_Trp_rich"/>
</dbReference>
<evidence type="ECO:0000313" key="4">
    <source>
        <dbReference type="EMBL" id="MTV55723.1"/>
    </source>
</evidence>
<dbReference type="Proteomes" id="UP000622638">
    <property type="component" value="Unassembled WGS sequence"/>
</dbReference>
<dbReference type="Proteomes" id="UP000430634">
    <property type="component" value="Unassembled WGS sequence"/>
</dbReference>
<dbReference type="AlphaFoldDB" id="A0A6I3T2F2"/>
<dbReference type="OrthoDB" id="8689816at2"/>
<keyword evidence="2" id="KW-0472">Membrane</keyword>
<evidence type="ECO:0000313" key="6">
    <source>
        <dbReference type="Proteomes" id="UP000622638"/>
    </source>
</evidence>
<dbReference type="RefSeq" id="WP_155472984.1">
    <property type="nucleotide sequence ID" value="NZ_BMKG01000004.1"/>
</dbReference>
<name>A0A6I3T2F2_9BURK</name>
<keyword evidence="6" id="KW-1185">Reference proteome</keyword>
<organism evidence="4 5">
    <name type="scientific">Pseudoduganella buxea</name>
    <dbReference type="NCBI Taxonomy" id="1949069"/>
    <lineage>
        <taxon>Bacteria</taxon>
        <taxon>Pseudomonadati</taxon>
        <taxon>Pseudomonadota</taxon>
        <taxon>Betaproteobacteria</taxon>
        <taxon>Burkholderiales</taxon>
        <taxon>Oxalobacteraceae</taxon>
        <taxon>Telluria group</taxon>
        <taxon>Pseudoduganella</taxon>
    </lineage>
</organism>
<reference evidence="3" key="1">
    <citation type="journal article" date="2014" name="Int. J. Syst. Evol. Microbiol.">
        <title>Complete genome of a new Firmicutes species belonging to the dominant human colonic microbiota ('Ruminococcus bicirculans') reveals two chromosomes and a selective capacity to utilize plant glucans.</title>
        <authorList>
            <consortium name="NISC Comparative Sequencing Program"/>
            <person name="Wegmann U."/>
            <person name="Louis P."/>
            <person name="Goesmann A."/>
            <person name="Henrissat B."/>
            <person name="Duncan S.H."/>
            <person name="Flint H.J."/>
        </authorList>
    </citation>
    <scope>NUCLEOTIDE SEQUENCE</scope>
    <source>
        <strain evidence="3">CGMCC 1.15931</strain>
    </source>
</reference>
<dbReference type="EMBL" id="BMKG01000004">
    <property type="protein sequence ID" value="GGB92940.1"/>
    <property type="molecule type" value="Genomic_DNA"/>
</dbReference>
<sequence length="77" mass="9169">MPIILAIIALCALRFFEVWRFADLSWWWIVGLMVFAFAWFEFIEPLLGLDKRKAHNEDEKRRKERVKNSFGGPKGKK</sequence>
<evidence type="ECO:0000256" key="2">
    <source>
        <dbReference type="SAM" id="Phobius"/>
    </source>
</evidence>